<keyword evidence="3 5" id="KW-1133">Transmembrane helix</keyword>
<dbReference type="GO" id="GO:0016020">
    <property type="term" value="C:membrane"/>
    <property type="evidence" value="ECO:0007669"/>
    <property type="project" value="UniProtKB-SubCell"/>
</dbReference>
<organism evidence="7 8">
    <name type="scientific">Grus japonensis</name>
    <name type="common">Japanese crane</name>
    <name type="synonym">Red-crowned crane</name>
    <dbReference type="NCBI Taxonomy" id="30415"/>
    <lineage>
        <taxon>Eukaryota</taxon>
        <taxon>Metazoa</taxon>
        <taxon>Chordata</taxon>
        <taxon>Craniata</taxon>
        <taxon>Vertebrata</taxon>
        <taxon>Euteleostomi</taxon>
        <taxon>Archelosauria</taxon>
        <taxon>Archosauria</taxon>
        <taxon>Dinosauria</taxon>
        <taxon>Saurischia</taxon>
        <taxon>Theropoda</taxon>
        <taxon>Coelurosauria</taxon>
        <taxon>Aves</taxon>
        <taxon>Neognathae</taxon>
        <taxon>Neoaves</taxon>
        <taxon>Gruiformes</taxon>
        <taxon>Gruidae</taxon>
        <taxon>Grus</taxon>
    </lineage>
</organism>
<feature type="transmembrane region" description="Helical" evidence="5">
    <location>
        <begin position="55"/>
        <end position="77"/>
    </location>
</feature>
<feature type="domain" description="ABC transmembrane type-1" evidence="6">
    <location>
        <begin position="1"/>
        <end position="174"/>
    </location>
</feature>
<dbReference type="PRINTS" id="PR00173">
    <property type="entry name" value="EDTRNSPORT"/>
</dbReference>
<keyword evidence="2 5" id="KW-0812">Transmembrane</keyword>
<feature type="transmembrane region" description="Helical" evidence="5">
    <location>
        <begin position="207"/>
        <end position="228"/>
    </location>
</feature>
<accession>A0ABC9X7F1</accession>
<feature type="transmembrane region" description="Helical" evidence="5">
    <location>
        <begin position="115"/>
        <end position="141"/>
    </location>
</feature>
<name>A0ABC9X7F1_GRUJA</name>
<feature type="transmembrane region" description="Helical" evidence="5">
    <location>
        <begin position="179"/>
        <end position="201"/>
    </location>
</feature>
<comment type="subcellular location">
    <subcellularLocation>
        <location evidence="1">Membrane</location>
        <topology evidence="1">Multi-pass membrane protein</topology>
    </subcellularLocation>
</comment>
<proteinExistence type="predicted"/>
<feature type="transmembrane region" description="Helical" evidence="5">
    <location>
        <begin position="83"/>
        <end position="108"/>
    </location>
</feature>
<feature type="transmembrane region" description="Helical" evidence="5">
    <location>
        <begin position="28"/>
        <end position="48"/>
    </location>
</feature>
<keyword evidence="8" id="KW-1185">Reference proteome</keyword>
<sequence length="493" mass="48513">MVLVLPAVMVLVLPAVMALVLPAVMVLVLPAVMVLVLPAVMALVLPAVMASVLPAVMALVLPAVMALVLPAVMAVVLPAVMALVLPAVMAVVLPAVMALVLPAVMVLVLPAVMALVLPAVMVLVLPAVMALVLPAVMAAVLPAVMAVVLPAVMALVLPAAMVLVLPAVMALVLPAAMALVLPAVMTVVLPAAMAAVLPAVMAMVLPAVMAVVLPAAMALVLPAVMAVLSPQAGAPRNVWVLRGDMLTACPTAWLVPAVGEVAPVASSVGVRPAAGCPAIPTPTVDKGAVAGSSAGLCGLGRGESGTMVAELGPRTSQDLAVVSMEGVRAAGDRTGCLPPPASLCVTAGDRALLVLVAFAEADGTAAVVSVSMKVSPPAEVAGRMVLLGDTLAAGTVAGLVPAVLETGTWVLLMVAGGAAPSAPLSEGVASAQVVEPPTPDQDAAVVSHACVWPTVSEESPPEGSSSGMEDATTAGWVFLGTGGDMLTAGSVLL</sequence>
<feature type="transmembrane region" description="Helical" evidence="5">
    <location>
        <begin position="147"/>
        <end position="172"/>
    </location>
</feature>
<evidence type="ECO:0000259" key="6">
    <source>
        <dbReference type="PROSITE" id="PS50928"/>
    </source>
</evidence>
<evidence type="ECO:0000256" key="5">
    <source>
        <dbReference type="SAM" id="Phobius"/>
    </source>
</evidence>
<evidence type="ECO:0000256" key="3">
    <source>
        <dbReference type="ARBA" id="ARBA00022989"/>
    </source>
</evidence>
<evidence type="ECO:0000256" key="4">
    <source>
        <dbReference type="ARBA" id="ARBA00023136"/>
    </source>
</evidence>
<dbReference type="AlphaFoldDB" id="A0ABC9X7F1"/>
<dbReference type="InterPro" id="IPR000515">
    <property type="entry name" value="MetI-like"/>
</dbReference>
<evidence type="ECO:0000313" key="7">
    <source>
        <dbReference type="EMBL" id="GAB0193615.1"/>
    </source>
</evidence>
<gene>
    <name evidence="7" type="ORF">GRJ2_001826800</name>
</gene>
<evidence type="ECO:0000256" key="1">
    <source>
        <dbReference type="ARBA" id="ARBA00004141"/>
    </source>
</evidence>
<reference evidence="7 8" key="1">
    <citation type="submission" date="2024-06" db="EMBL/GenBank/DDBJ databases">
        <title>The draft genome of Grus japonensis, version 3.</title>
        <authorList>
            <person name="Nabeshima K."/>
            <person name="Suzuki S."/>
            <person name="Onuma M."/>
        </authorList>
    </citation>
    <scope>NUCLEOTIDE SEQUENCE [LARGE SCALE GENOMIC DNA]</scope>
    <source>
        <strain evidence="7 8">451A</strain>
    </source>
</reference>
<dbReference type="PROSITE" id="PS50928">
    <property type="entry name" value="ABC_TM1"/>
    <property type="match status" value="1"/>
</dbReference>
<dbReference type="Proteomes" id="UP001623348">
    <property type="component" value="Unassembled WGS sequence"/>
</dbReference>
<comment type="caution">
    <text evidence="7">The sequence shown here is derived from an EMBL/GenBank/DDBJ whole genome shotgun (WGS) entry which is preliminary data.</text>
</comment>
<keyword evidence="4 5" id="KW-0472">Membrane</keyword>
<protein>
    <submittedName>
        <fullName evidence="7">Mucin-4</fullName>
    </submittedName>
</protein>
<evidence type="ECO:0000313" key="8">
    <source>
        <dbReference type="Proteomes" id="UP001623348"/>
    </source>
</evidence>
<evidence type="ECO:0000256" key="2">
    <source>
        <dbReference type="ARBA" id="ARBA00022692"/>
    </source>
</evidence>
<dbReference type="EMBL" id="BAAFJT010000009">
    <property type="protein sequence ID" value="GAB0193615.1"/>
    <property type="molecule type" value="Genomic_DNA"/>
</dbReference>